<dbReference type="Proteomes" id="UP000479000">
    <property type="component" value="Unassembled WGS sequence"/>
</dbReference>
<accession>A0A6H5GWY3</accession>
<evidence type="ECO:0000313" key="2">
    <source>
        <dbReference type="Proteomes" id="UP000479000"/>
    </source>
</evidence>
<dbReference type="EMBL" id="CADCXU010019829">
    <property type="protein sequence ID" value="CAB0007934.1"/>
    <property type="molecule type" value="Genomic_DNA"/>
</dbReference>
<keyword evidence="2" id="KW-1185">Reference proteome</keyword>
<gene>
    <name evidence="1" type="ORF">NTEN_LOCUS13180</name>
</gene>
<protein>
    <submittedName>
        <fullName evidence="1">Uncharacterized protein</fullName>
    </submittedName>
</protein>
<proteinExistence type="predicted"/>
<sequence>MLRPERVDFSLYWCYGNGNSRKRNTNGGYEIKSLLRRRLAVHNSKDNREMNMGRGLETPVKLIGFNAYATSANRRNAFTTPPANSAKILSEMVKWVQCIKQ</sequence>
<dbReference type="AlphaFoldDB" id="A0A6H5GWY3"/>
<reference evidence="1 2" key="1">
    <citation type="submission" date="2020-02" db="EMBL/GenBank/DDBJ databases">
        <authorList>
            <person name="Ferguson B K."/>
        </authorList>
    </citation>
    <scope>NUCLEOTIDE SEQUENCE [LARGE SCALE GENOMIC DNA]</scope>
</reference>
<name>A0A6H5GWY3_9HEMI</name>
<evidence type="ECO:0000313" key="1">
    <source>
        <dbReference type="EMBL" id="CAB0007934.1"/>
    </source>
</evidence>
<organism evidence="1 2">
    <name type="scientific">Nesidiocoris tenuis</name>
    <dbReference type="NCBI Taxonomy" id="355587"/>
    <lineage>
        <taxon>Eukaryota</taxon>
        <taxon>Metazoa</taxon>
        <taxon>Ecdysozoa</taxon>
        <taxon>Arthropoda</taxon>
        <taxon>Hexapoda</taxon>
        <taxon>Insecta</taxon>
        <taxon>Pterygota</taxon>
        <taxon>Neoptera</taxon>
        <taxon>Paraneoptera</taxon>
        <taxon>Hemiptera</taxon>
        <taxon>Heteroptera</taxon>
        <taxon>Panheteroptera</taxon>
        <taxon>Cimicomorpha</taxon>
        <taxon>Miridae</taxon>
        <taxon>Dicyphina</taxon>
        <taxon>Nesidiocoris</taxon>
    </lineage>
</organism>